<keyword evidence="2" id="KW-0547">Nucleotide-binding</keyword>
<evidence type="ECO:0000313" key="6">
    <source>
        <dbReference type="Proteomes" id="UP000192634"/>
    </source>
</evidence>
<dbReference type="PROSITE" id="PS00211">
    <property type="entry name" value="ABC_TRANSPORTER_1"/>
    <property type="match status" value="1"/>
</dbReference>
<dbReference type="PANTHER" id="PTHR24220">
    <property type="entry name" value="IMPORT ATP-BINDING PROTEIN"/>
    <property type="match status" value="1"/>
</dbReference>
<evidence type="ECO:0000256" key="2">
    <source>
        <dbReference type="ARBA" id="ARBA00022741"/>
    </source>
</evidence>
<keyword evidence="1" id="KW-0813">Transport</keyword>
<sequence length="230" mass="24014">MGRPAKATAIELSAVAYGHRKRPLLFEDVSLAVAGGESVALMGPSGVGKSTLLSLALGILSPARGRVTVAGQDWSSLSKSVRARHRAAQIGMVFQFGELLDELSPVENVALPMMWSGKDGREAVERAEELLERLGVHTSASTTDVVSGGERQRIAVARALISDPQVVLADEPTGSLDSDNANALADVLFGLPREQGCALLVVTHSAEIAARADRVLRLSSAGTLAADRAA</sequence>
<dbReference type="Gene3D" id="3.40.50.300">
    <property type="entry name" value="P-loop containing nucleotide triphosphate hydrolases"/>
    <property type="match status" value="1"/>
</dbReference>
<dbReference type="OrthoDB" id="9802264at2"/>
<dbReference type="InterPro" id="IPR027417">
    <property type="entry name" value="P-loop_NTPase"/>
</dbReference>
<dbReference type="GO" id="GO:0016887">
    <property type="term" value="F:ATP hydrolysis activity"/>
    <property type="evidence" value="ECO:0007669"/>
    <property type="project" value="InterPro"/>
</dbReference>
<dbReference type="Pfam" id="PF00005">
    <property type="entry name" value="ABC_tran"/>
    <property type="match status" value="1"/>
</dbReference>
<dbReference type="AlphaFoldDB" id="A0A1W2DBN3"/>
<dbReference type="EMBL" id="FWXN01000016">
    <property type="protein sequence ID" value="SMC94917.1"/>
    <property type="molecule type" value="Genomic_DNA"/>
</dbReference>
<evidence type="ECO:0000259" key="4">
    <source>
        <dbReference type="PROSITE" id="PS50893"/>
    </source>
</evidence>
<dbReference type="InterPro" id="IPR003439">
    <property type="entry name" value="ABC_transporter-like_ATP-bd"/>
</dbReference>
<dbReference type="InterPro" id="IPR017911">
    <property type="entry name" value="MacB-like_ATP-bd"/>
</dbReference>
<keyword evidence="5" id="KW-0449">Lipoprotein</keyword>
<dbReference type="InterPro" id="IPR017871">
    <property type="entry name" value="ABC_transporter-like_CS"/>
</dbReference>
<dbReference type="PROSITE" id="PS50893">
    <property type="entry name" value="ABC_TRANSPORTER_2"/>
    <property type="match status" value="1"/>
</dbReference>
<reference evidence="5 6" key="1">
    <citation type="submission" date="2017-04" db="EMBL/GenBank/DDBJ databases">
        <authorList>
            <person name="Afonso C.L."/>
            <person name="Miller P.J."/>
            <person name="Scott M.A."/>
            <person name="Spackman E."/>
            <person name="Goraichik I."/>
            <person name="Dimitrov K.M."/>
            <person name="Suarez D.L."/>
            <person name="Swayne D.E."/>
        </authorList>
    </citation>
    <scope>NUCLEOTIDE SEQUENCE [LARGE SCALE GENOMIC DNA]</scope>
    <source>
        <strain evidence="5 6">CGMCC 1.12511</strain>
    </source>
</reference>
<evidence type="ECO:0000256" key="3">
    <source>
        <dbReference type="ARBA" id="ARBA00022840"/>
    </source>
</evidence>
<dbReference type="GO" id="GO:0005886">
    <property type="term" value="C:plasma membrane"/>
    <property type="evidence" value="ECO:0007669"/>
    <property type="project" value="TreeGrafter"/>
</dbReference>
<dbReference type="SUPFAM" id="SSF52540">
    <property type="entry name" value="P-loop containing nucleoside triphosphate hydrolases"/>
    <property type="match status" value="1"/>
</dbReference>
<dbReference type="CDD" id="cd03255">
    <property type="entry name" value="ABC_MJ0796_LolCDE_FtsE"/>
    <property type="match status" value="1"/>
</dbReference>
<name>A0A1W2DBN3_9MICO</name>
<evidence type="ECO:0000313" key="5">
    <source>
        <dbReference type="EMBL" id="SMC94917.1"/>
    </source>
</evidence>
<proteinExistence type="predicted"/>
<feature type="domain" description="ABC transporter" evidence="4">
    <location>
        <begin position="10"/>
        <end position="230"/>
    </location>
</feature>
<keyword evidence="3 5" id="KW-0067">ATP-binding</keyword>
<organism evidence="5 6">
    <name type="scientific">Janibacter indicus</name>
    <dbReference type="NCBI Taxonomy" id="857417"/>
    <lineage>
        <taxon>Bacteria</taxon>
        <taxon>Bacillati</taxon>
        <taxon>Actinomycetota</taxon>
        <taxon>Actinomycetes</taxon>
        <taxon>Micrococcales</taxon>
        <taxon>Intrasporangiaceae</taxon>
        <taxon>Janibacter</taxon>
    </lineage>
</organism>
<gene>
    <name evidence="5" type="ORF">SAMN06296429_11638</name>
</gene>
<dbReference type="RefSeq" id="WP_084453085.1">
    <property type="nucleotide sequence ID" value="NZ_FWXN01000016.1"/>
</dbReference>
<dbReference type="InterPro" id="IPR015854">
    <property type="entry name" value="ABC_transpr_LolD-like"/>
</dbReference>
<dbReference type="GO" id="GO:0022857">
    <property type="term" value="F:transmembrane transporter activity"/>
    <property type="evidence" value="ECO:0007669"/>
    <property type="project" value="TreeGrafter"/>
</dbReference>
<dbReference type="GO" id="GO:0005524">
    <property type="term" value="F:ATP binding"/>
    <property type="evidence" value="ECO:0007669"/>
    <property type="project" value="UniProtKB-KW"/>
</dbReference>
<evidence type="ECO:0000256" key="1">
    <source>
        <dbReference type="ARBA" id="ARBA00022448"/>
    </source>
</evidence>
<accession>A0A1W2DBN3</accession>
<protein>
    <submittedName>
        <fullName evidence="5">Putative ABC transport system ATP-binding protein/lipoprotein-releasing system ATP-binding protein</fullName>
    </submittedName>
</protein>
<dbReference type="SMART" id="SM00382">
    <property type="entry name" value="AAA"/>
    <property type="match status" value="1"/>
</dbReference>
<dbReference type="InterPro" id="IPR003593">
    <property type="entry name" value="AAA+_ATPase"/>
</dbReference>
<dbReference type="Proteomes" id="UP000192634">
    <property type="component" value="Unassembled WGS sequence"/>
</dbReference>